<dbReference type="EMBL" id="CAXKWB010014668">
    <property type="protein sequence ID" value="CAL4111374.1"/>
    <property type="molecule type" value="Genomic_DNA"/>
</dbReference>
<gene>
    <name evidence="1" type="ORF">MNOR_LOCUS19624</name>
</gene>
<feature type="non-terminal residue" evidence="1">
    <location>
        <position position="1"/>
    </location>
</feature>
<proteinExistence type="predicted"/>
<organism evidence="1 2">
    <name type="scientific">Meganyctiphanes norvegica</name>
    <name type="common">Northern krill</name>
    <name type="synonym">Thysanopoda norvegica</name>
    <dbReference type="NCBI Taxonomy" id="48144"/>
    <lineage>
        <taxon>Eukaryota</taxon>
        <taxon>Metazoa</taxon>
        <taxon>Ecdysozoa</taxon>
        <taxon>Arthropoda</taxon>
        <taxon>Crustacea</taxon>
        <taxon>Multicrustacea</taxon>
        <taxon>Malacostraca</taxon>
        <taxon>Eumalacostraca</taxon>
        <taxon>Eucarida</taxon>
        <taxon>Euphausiacea</taxon>
        <taxon>Euphausiidae</taxon>
        <taxon>Meganyctiphanes</taxon>
    </lineage>
</organism>
<reference evidence="1 2" key="1">
    <citation type="submission" date="2024-05" db="EMBL/GenBank/DDBJ databases">
        <authorList>
            <person name="Wallberg A."/>
        </authorList>
    </citation>
    <scope>NUCLEOTIDE SEQUENCE [LARGE SCALE GENOMIC DNA]</scope>
</reference>
<dbReference type="AlphaFoldDB" id="A0AAV2R6H2"/>
<name>A0AAV2R6H2_MEGNR</name>
<sequence>GRHRVIRKRYEECLMEMLDVLIKKANYRAFIMGGIQYLREFQENMEKHMFVVLPPSLTTSGVYKQEELRDSKITALMFAKEPLWKKFRVLICFPELDEWHFDERGYMSDIAQTEYNIRLREMLSATLCFKCKVPDRWNKKTHMNYHKYKVCPK</sequence>
<dbReference type="Proteomes" id="UP001497623">
    <property type="component" value="Unassembled WGS sequence"/>
</dbReference>
<keyword evidence="2" id="KW-1185">Reference proteome</keyword>
<comment type="caution">
    <text evidence="1">The sequence shown here is derived from an EMBL/GenBank/DDBJ whole genome shotgun (WGS) entry which is preliminary data.</text>
</comment>
<evidence type="ECO:0000313" key="2">
    <source>
        <dbReference type="Proteomes" id="UP001497623"/>
    </source>
</evidence>
<evidence type="ECO:0000313" key="1">
    <source>
        <dbReference type="EMBL" id="CAL4111374.1"/>
    </source>
</evidence>
<protein>
    <submittedName>
        <fullName evidence="1">Uncharacterized protein</fullName>
    </submittedName>
</protein>
<accession>A0AAV2R6H2</accession>